<dbReference type="Proteomes" id="UP000813463">
    <property type="component" value="Chromosome 4"/>
</dbReference>
<comment type="similarity">
    <text evidence="1">Belongs to the PPR family. P subfamily.</text>
</comment>
<dbReference type="PROSITE" id="PS51375">
    <property type="entry name" value="PPR"/>
    <property type="match status" value="2"/>
</dbReference>
<proteinExistence type="inferred from homology"/>
<dbReference type="GeneID" id="110797421"/>
<dbReference type="InterPro" id="IPR002885">
    <property type="entry name" value="PPR_rpt"/>
</dbReference>
<evidence type="ECO:0000256" key="1">
    <source>
        <dbReference type="ARBA" id="ARBA00007626"/>
    </source>
</evidence>
<accession>A0ABM3QJB9</accession>
<feature type="repeat" description="PPR" evidence="3">
    <location>
        <begin position="374"/>
        <end position="408"/>
    </location>
</feature>
<name>A0ABM3QJB9_SPIOL</name>
<dbReference type="Pfam" id="PF13041">
    <property type="entry name" value="PPR_2"/>
    <property type="match status" value="2"/>
</dbReference>
<dbReference type="PANTHER" id="PTHR47941">
    <property type="entry name" value="PENTATRICOPEPTIDE REPEAT-CONTAINING PROTEIN 3, MITOCHONDRIAL"/>
    <property type="match status" value="1"/>
</dbReference>
<dbReference type="InterPro" id="IPR011990">
    <property type="entry name" value="TPR-like_helical_dom_sf"/>
</dbReference>
<gene>
    <name evidence="5" type="primary">LOC110797421</name>
</gene>
<protein>
    <submittedName>
        <fullName evidence="5">Pentatricopeptide repeat-containing protein At2g27800, mitochondrial isoform X1</fullName>
    </submittedName>
</protein>
<evidence type="ECO:0000256" key="3">
    <source>
        <dbReference type="PROSITE-ProRule" id="PRU00708"/>
    </source>
</evidence>
<reference evidence="5" key="2">
    <citation type="submission" date="2025-08" db="UniProtKB">
        <authorList>
            <consortium name="RefSeq"/>
        </authorList>
    </citation>
    <scope>IDENTIFICATION</scope>
    <source>
        <tissue evidence="5">Leaf</tissue>
    </source>
</reference>
<dbReference type="NCBIfam" id="TIGR00756">
    <property type="entry name" value="PPR"/>
    <property type="match status" value="4"/>
</dbReference>
<keyword evidence="2" id="KW-0677">Repeat</keyword>
<keyword evidence="4" id="KW-1185">Reference proteome</keyword>
<dbReference type="RefSeq" id="XP_056683456.1">
    <property type="nucleotide sequence ID" value="XM_056827478.1"/>
</dbReference>
<dbReference type="Gene3D" id="1.25.40.10">
    <property type="entry name" value="Tetratricopeptide repeat domain"/>
    <property type="match status" value="3"/>
</dbReference>
<evidence type="ECO:0000313" key="5">
    <source>
        <dbReference type="RefSeq" id="XP_056683456.1"/>
    </source>
</evidence>
<evidence type="ECO:0000256" key="2">
    <source>
        <dbReference type="ARBA" id="ARBA00022737"/>
    </source>
</evidence>
<dbReference type="Pfam" id="PF01535">
    <property type="entry name" value="PPR"/>
    <property type="match status" value="1"/>
</dbReference>
<organism evidence="4 5">
    <name type="scientific">Spinacia oleracea</name>
    <name type="common">Spinach</name>
    <dbReference type="NCBI Taxonomy" id="3562"/>
    <lineage>
        <taxon>Eukaryota</taxon>
        <taxon>Viridiplantae</taxon>
        <taxon>Streptophyta</taxon>
        <taxon>Embryophyta</taxon>
        <taxon>Tracheophyta</taxon>
        <taxon>Spermatophyta</taxon>
        <taxon>Magnoliopsida</taxon>
        <taxon>eudicotyledons</taxon>
        <taxon>Gunneridae</taxon>
        <taxon>Pentapetalae</taxon>
        <taxon>Caryophyllales</taxon>
        <taxon>Chenopodiaceae</taxon>
        <taxon>Chenopodioideae</taxon>
        <taxon>Anserineae</taxon>
        <taxon>Spinacia</taxon>
    </lineage>
</organism>
<dbReference type="Pfam" id="PF12854">
    <property type="entry name" value="PPR_1"/>
    <property type="match status" value="1"/>
</dbReference>
<feature type="repeat" description="PPR" evidence="3">
    <location>
        <begin position="304"/>
        <end position="338"/>
    </location>
</feature>
<sequence length="431" mass="50058">MFPVGSFLISIQRVYNHDRSKCLACIFTSCFHQLCSAKLKPPHKVISPRIYSSNFVPAITTYSHYSRNRTSLLWYSSKPHRPFSGAYRQRVNRRLRIAKKPVLNEVQFNKAISQLPARFNADDLYNVIALEDDPLVCFELFTWASRQHRYKHSVNTYHITIQKLGVGGMIEEMYDVVDQFLALPHFGSEALYNTIIYYYTQARKLSRAITVFKHMKADNSDCKPSIRTYNLLFAAFLSRRRDTYINHWYMGTMECLFRQMINDGIEPDIFSLNSMIQGYVSSNHVNDALRIFHQMGVIYSCVANALTYDYLIHGLCAQARTKNARELFSQMKEKGFVARAQTYSSLVTSLAIDGEIEEALSYLWEMTEKHKASDLITYKTLLDEFCRKGRAAEALRLLKKFQEKHLVDGPTYKKLLRVLNDCRVWIQPTQS</sequence>
<evidence type="ECO:0000313" key="4">
    <source>
        <dbReference type="Proteomes" id="UP000813463"/>
    </source>
</evidence>
<reference evidence="4" key="1">
    <citation type="journal article" date="2021" name="Nat. Commun.">
        <title>Genomic analyses provide insights into spinach domestication and the genetic basis of agronomic traits.</title>
        <authorList>
            <person name="Cai X."/>
            <person name="Sun X."/>
            <person name="Xu C."/>
            <person name="Sun H."/>
            <person name="Wang X."/>
            <person name="Ge C."/>
            <person name="Zhang Z."/>
            <person name="Wang Q."/>
            <person name="Fei Z."/>
            <person name="Jiao C."/>
            <person name="Wang Q."/>
        </authorList>
    </citation>
    <scope>NUCLEOTIDE SEQUENCE [LARGE SCALE GENOMIC DNA]</scope>
    <source>
        <strain evidence="4">cv. Varoflay</strain>
    </source>
</reference>